<feature type="transmembrane region" description="Helical" evidence="7">
    <location>
        <begin position="9"/>
        <end position="32"/>
    </location>
</feature>
<dbReference type="Pfam" id="PF00528">
    <property type="entry name" value="BPD_transp_1"/>
    <property type="match status" value="1"/>
</dbReference>
<dbReference type="Gene3D" id="1.10.3720.10">
    <property type="entry name" value="MetI-like"/>
    <property type="match status" value="1"/>
</dbReference>
<dbReference type="AlphaFoldDB" id="A0A412ZGA1"/>
<feature type="transmembrane region" description="Helical" evidence="7">
    <location>
        <begin position="189"/>
        <end position="212"/>
    </location>
</feature>
<comment type="subcellular location">
    <subcellularLocation>
        <location evidence="1 7">Cell membrane</location>
        <topology evidence="1 7">Multi-pass membrane protein</topology>
    </subcellularLocation>
</comment>
<evidence type="ECO:0000256" key="7">
    <source>
        <dbReference type="RuleBase" id="RU363032"/>
    </source>
</evidence>
<keyword evidence="5 7" id="KW-1133">Transmembrane helix</keyword>
<feature type="transmembrane region" description="Helical" evidence="7">
    <location>
        <begin position="114"/>
        <end position="137"/>
    </location>
</feature>
<dbReference type="SUPFAM" id="SSF161098">
    <property type="entry name" value="MetI-like"/>
    <property type="match status" value="1"/>
</dbReference>
<dbReference type="InterPro" id="IPR000515">
    <property type="entry name" value="MetI-like"/>
</dbReference>
<evidence type="ECO:0000259" key="8">
    <source>
        <dbReference type="PROSITE" id="PS50928"/>
    </source>
</evidence>
<evidence type="ECO:0000256" key="4">
    <source>
        <dbReference type="ARBA" id="ARBA00022692"/>
    </source>
</evidence>
<comment type="caution">
    <text evidence="9">The sequence shown here is derived from an EMBL/GenBank/DDBJ whole genome shotgun (WGS) entry which is preliminary data.</text>
</comment>
<dbReference type="PANTHER" id="PTHR43744:SF12">
    <property type="entry name" value="ABC TRANSPORTER PERMEASE PROTEIN MG189-RELATED"/>
    <property type="match status" value="1"/>
</dbReference>
<dbReference type="PROSITE" id="PS50928">
    <property type="entry name" value="ABC_TM1"/>
    <property type="match status" value="1"/>
</dbReference>
<feature type="domain" description="ABC transmembrane type-1" evidence="8">
    <location>
        <begin position="79"/>
        <end position="268"/>
    </location>
</feature>
<dbReference type="GO" id="GO:0005886">
    <property type="term" value="C:plasma membrane"/>
    <property type="evidence" value="ECO:0007669"/>
    <property type="project" value="UniProtKB-SubCell"/>
</dbReference>
<keyword evidence="2 7" id="KW-0813">Transport</keyword>
<feature type="transmembrane region" description="Helical" evidence="7">
    <location>
        <begin position="79"/>
        <end position="102"/>
    </location>
</feature>
<dbReference type="RefSeq" id="WP_118017785.1">
    <property type="nucleotide sequence ID" value="NZ_QRZM01000001.1"/>
</dbReference>
<gene>
    <name evidence="9" type="ORF">DWW02_05680</name>
</gene>
<evidence type="ECO:0000313" key="9">
    <source>
        <dbReference type="EMBL" id="RGV79209.1"/>
    </source>
</evidence>
<evidence type="ECO:0000256" key="1">
    <source>
        <dbReference type="ARBA" id="ARBA00004651"/>
    </source>
</evidence>
<evidence type="ECO:0000313" key="10">
    <source>
        <dbReference type="Proteomes" id="UP000284543"/>
    </source>
</evidence>
<name>A0A412ZGA1_9FIRM</name>
<dbReference type="PANTHER" id="PTHR43744">
    <property type="entry name" value="ABC TRANSPORTER PERMEASE PROTEIN MG189-RELATED-RELATED"/>
    <property type="match status" value="1"/>
</dbReference>
<dbReference type="Proteomes" id="UP000284543">
    <property type="component" value="Unassembled WGS sequence"/>
</dbReference>
<organism evidence="9 10">
    <name type="scientific">Enterocloster bolteae</name>
    <dbReference type="NCBI Taxonomy" id="208479"/>
    <lineage>
        <taxon>Bacteria</taxon>
        <taxon>Bacillati</taxon>
        <taxon>Bacillota</taxon>
        <taxon>Clostridia</taxon>
        <taxon>Lachnospirales</taxon>
        <taxon>Lachnospiraceae</taxon>
        <taxon>Enterocloster</taxon>
    </lineage>
</organism>
<accession>A0A412ZGA1</accession>
<keyword evidence="6 7" id="KW-0472">Membrane</keyword>
<comment type="similarity">
    <text evidence="7">Belongs to the binding-protein-dependent transport system permease family.</text>
</comment>
<protein>
    <submittedName>
        <fullName evidence="9">Carbohydrate ABC transporter permease</fullName>
    </submittedName>
</protein>
<reference evidence="9 10" key="1">
    <citation type="submission" date="2018-08" db="EMBL/GenBank/DDBJ databases">
        <title>A genome reference for cultivated species of the human gut microbiota.</title>
        <authorList>
            <person name="Zou Y."/>
            <person name="Xue W."/>
            <person name="Luo G."/>
        </authorList>
    </citation>
    <scope>NUCLEOTIDE SEQUENCE [LARGE SCALE GENOMIC DNA]</scope>
    <source>
        <strain evidence="9 10">AF14-18</strain>
    </source>
</reference>
<dbReference type="InterPro" id="IPR035906">
    <property type="entry name" value="MetI-like_sf"/>
</dbReference>
<proteinExistence type="inferred from homology"/>
<evidence type="ECO:0000256" key="5">
    <source>
        <dbReference type="ARBA" id="ARBA00022989"/>
    </source>
</evidence>
<evidence type="ECO:0000256" key="6">
    <source>
        <dbReference type="ARBA" id="ARBA00023136"/>
    </source>
</evidence>
<feature type="transmembrane region" description="Helical" evidence="7">
    <location>
        <begin position="246"/>
        <end position="266"/>
    </location>
</feature>
<dbReference type="GO" id="GO:0055085">
    <property type="term" value="P:transmembrane transport"/>
    <property type="evidence" value="ECO:0007669"/>
    <property type="project" value="InterPro"/>
</dbReference>
<dbReference type="EMBL" id="QRZM01000001">
    <property type="protein sequence ID" value="RGV79209.1"/>
    <property type="molecule type" value="Genomic_DNA"/>
</dbReference>
<keyword evidence="4 7" id="KW-0812">Transmembrane</keyword>
<dbReference type="CDD" id="cd06261">
    <property type="entry name" value="TM_PBP2"/>
    <property type="match status" value="1"/>
</dbReference>
<evidence type="ECO:0000256" key="2">
    <source>
        <dbReference type="ARBA" id="ARBA00022448"/>
    </source>
</evidence>
<keyword evidence="3" id="KW-1003">Cell membrane</keyword>
<sequence>MKKRTVKHVLFGTVQYGLMLFYAVFLVLPVFFSFMSSIRPSEEIFKYASPFSLSTFIPRQISLESFRSLFVDYEFMKQLVNTVVVCAVTVVLGLALNALAGFAFAKFRFRGKHVLFLMVILTMMIPFEAIAIPLYSLCHQLNMLNTKSALILPAVANGTYIFLFKNAFEEIPDSLAESARIDGASWLAVFTKIYIPLTKPIMVSAGLLIFFYQWQSFVWPLIAANAPEVRVVQVALSVFQQENGTLWGEIFAASVVTTVLPLMFFFPLQKYYKMGISTSGMKE</sequence>
<evidence type="ECO:0000256" key="3">
    <source>
        <dbReference type="ARBA" id="ARBA00022475"/>
    </source>
</evidence>